<dbReference type="PANTHER" id="PTHR22939:SF129">
    <property type="entry name" value="SERINE PROTEASE HTRA2, MITOCHONDRIAL"/>
    <property type="match status" value="1"/>
</dbReference>
<keyword evidence="2" id="KW-0645">Protease</keyword>
<feature type="signal peptide" evidence="1">
    <location>
        <begin position="1"/>
        <end position="21"/>
    </location>
</feature>
<keyword evidence="3" id="KW-1185">Reference proteome</keyword>
<dbReference type="Proteomes" id="UP000185093">
    <property type="component" value="Unassembled WGS sequence"/>
</dbReference>
<dbReference type="PANTHER" id="PTHR22939">
    <property type="entry name" value="SERINE PROTEASE FAMILY S1C HTRA-RELATED"/>
    <property type="match status" value="1"/>
</dbReference>
<dbReference type="SUPFAM" id="SSF48452">
    <property type="entry name" value="TPR-like"/>
    <property type="match status" value="3"/>
</dbReference>
<keyword evidence="1" id="KW-0732">Signal</keyword>
<dbReference type="GO" id="GO:0006508">
    <property type="term" value="P:proteolysis"/>
    <property type="evidence" value="ECO:0007669"/>
    <property type="project" value="UniProtKB-KW"/>
</dbReference>
<dbReference type="SUPFAM" id="SSF50494">
    <property type="entry name" value="Trypsin-like serine proteases"/>
    <property type="match status" value="1"/>
</dbReference>
<comment type="caution">
    <text evidence="2">The sequence shown here is derived from an EMBL/GenBank/DDBJ whole genome shotgun (WGS) entry which is preliminary data.</text>
</comment>
<name>A0ABY1JDZ4_9BACT</name>
<keyword evidence="2" id="KW-0378">Hydrolase</keyword>
<accession>A0ABY1JDZ4</accession>
<evidence type="ECO:0000313" key="3">
    <source>
        <dbReference type="Proteomes" id="UP000185093"/>
    </source>
</evidence>
<evidence type="ECO:0000313" key="2">
    <source>
        <dbReference type="EMBL" id="SIN70141.1"/>
    </source>
</evidence>
<organism evidence="2 3">
    <name type="scientific">Acetomicrobium flavidum</name>
    <dbReference type="NCBI Taxonomy" id="49896"/>
    <lineage>
        <taxon>Bacteria</taxon>
        <taxon>Thermotogati</taxon>
        <taxon>Synergistota</taxon>
        <taxon>Synergistia</taxon>
        <taxon>Synergistales</taxon>
        <taxon>Acetomicrobiaceae</taxon>
        <taxon>Acetomicrobium</taxon>
    </lineage>
</organism>
<protein>
    <submittedName>
        <fullName evidence="2">Serine protease Do</fullName>
    </submittedName>
</protein>
<reference evidence="2 3" key="1">
    <citation type="submission" date="2016-11" db="EMBL/GenBank/DDBJ databases">
        <authorList>
            <person name="Varghese N."/>
            <person name="Submissions S."/>
        </authorList>
    </citation>
    <scope>NUCLEOTIDE SEQUENCE [LARGE SCALE GENOMIC DNA]</scope>
    <source>
        <strain evidence="2 3">DSM 20664</strain>
    </source>
</reference>
<dbReference type="EMBL" id="FSQZ01000001">
    <property type="protein sequence ID" value="SIN70141.1"/>
    <property type="molecule type" value="Genomic_DNA"/>
</dbReference>
<dbReference type="Pfam" id="PF13365">
    <property type="entry name" value="Trypsin_2"/>
    <property type="match status" value="1"/>
</dbReference>
<evidence type="ECO:0000256" key="1">
    <source>
        <dbReference type="SAM" id="SignalP"/>
    </source>
</evidence>
<dbReference type="InterPro" id="IPR011990">
    <property type="entry name" value="TPR-like_helical_dom_sf"/>
</dbReference>
<sequence>MKRLMALGILIVAIFTGMSAAQEITDWSELTDKALPAIVTVMSAGEEGAENTPLSSGFIISGDGKVVTSFNAIAGKRNLLVRRSDGSFLTVKGFIAADADKGLIILQAEGNNLPFISLGDSDKVKLGEAICVISSMPSAAGQISTGVVSAFRELKSGLKTLQITTPVTKESIGAPVFNKKAEIIGIASFCPLEGGQVVSIAIPSNVAKELLKGAKAEVQPLSGDSFAPFALATAQTELYKTYKEAIQTPQPGEDNLVIALLRIAEAMARAGQTDSALGTFSKAMDFSQKIGDKESQSWAVMEIAKSLARAGQFDKALQVAKGISISPHVDRRSYAMAEIGISMAKAGQLDQGLQVVQEVSDLLYRCYGLVGIAGVMVEAGQRERAKHIADQALQVAKSLKDKDERSGWIGEVARVMAKSGDFDKALQVAKGGDNKYLAWIAEEMAKDGQFDRALQTAKGTKDVRWRESALLNIIKEMAKAGQFDQAIKVSQEIKDPYKRCQGLSCVAAAMAMAGQREPAEQIYTLALQTAQGIKAGYERNFSFSIAAQAFAQAKQFDKALQIAEGIVNENKSEQSGNYVFFLLAEAMASAGQYDQALQAAQRIADASVRSNTLSEVAMTMARAGQFDASLKVAQTIQDPLARLDALAGIINVIKAQKQQ</sequence>
<dbReference type="Gene3D" id="2.40.10.120">
    <property type="match status" value="1"/>
</dbReference>
<dbReference type="InterPro" id="IPR009003">
    <property type="entry name" value="Peptidase_S1_PA"/>
</dbReference>
<dbReference type="Gene3D" id="1.25.40.10">
    <property type="entry name" value="Tetratricopeptide repeat domain"/>
    <property type="match status" value="4"/>
</dbReference>
<dbReference type="GO" id="GO:0008233">
    <property type="term" value="F:peptidase activity"/>
    <property type="evidence" value="ECO:0007669"/>
    <property type="project" value="UniProtKB-KW"/>
</dbReference>
<dbReference type="RefSeq" id="WP_074199667.1">
    <property type="nucleotide sequence ID" value="NZ_FSQZ01000001.1"/>
</dbReference>
<gene>
    <name evidence="2" type="ORF">SAMN05444368_1308</name>
</gene>
<feature type="chain" id="PRO_5047074929" evidence="1">
    <location>
        <begin position="22"/>
        <end position="659"/>
    </location>
</feature>
<proteinExistence type="predicted"/>